<dbReference type="InterPro" id="IPR029063">
    <property type="entry name" value="SAM-dependent_MTases_sf"/>
</dbReference>
<comment type="caution">
    <text evidence="2">The sequence shown here is derived from an EMBL/GenBank/DDBJ whole genome shotgun (WGS) entry which is preliminary data.</text>
</comment>
<organism evidence="2 3">
    <name type="scientific">Thioclava arctica</name>
    <dbReference type="NCBI Taxonomy" id="3238301"/>
    <lineage>
        <taxon>Bacteria</taxon>
        <taxon>Pseudomonadati</taxon>
        <taxon>Pseudomonadota</taxon>
        <taxon>Alphaproteobacteria</taxon>
        <taxon>Rhodobacterales</taxon>
        <taxon>Paracoccaceae</taxon>
        <taxon>Thioclava</taxon>
    </lineage>
</organism>
<dbReference type="GO" id="GO:0032259">
    <property type="term" value="P:methylation"/>
    <property type="evidence" value="ECO:0007669"/>
    <property type="project" value="UniProtKB-KW"/>
</dbReference>
<dbReference type="Proteomes" id="UP001557465">
    <property type="component" value="Unassembled WGS sequence"/>
</dbReference>
<protein>
    <submittedName>
        <fullName evidence="2">FkbM family methyltransferase</fullName>
    </submittedName>
</protein>
<evidence type="ECO:0000259" key="1">
    <source>
        <dbReference type="Pfam" id="PF05050"/>
    </source>
</evidence>
<reference evidence="2 3" key="1">
    <citation type="journal article" date="2011" name="Int. J. Syst. Evol. Microbiol.">
        <title>Zhongshania antarctica gen. nov., sp. nov. and Zhongshania guokunii sp. nov., gammaproteobacteria respectively isolated from coastal attached (fast) ice and surface seawater of the Antarctic.</title>
        <authorList>
            <person name="Li H.J."/>
            <person name="Zhang X.Y."/>
            <person name="Chen C.X."/>
            <person name="Zhang Y.J."/>
            <person name="Gao Z.M."/>
            <person name="Yu Y."/>
            <person name="Chen X.L."/>
            <person name="Chen B."/>
            <person name="Zhang Y.Z."/>
        </authorList>
    </citation>
    <scope>NUCLEOTIDE SEQUENCE [LARGE SCALE GENOMIC DNA]</scope>
    <source>
        <strain evidence="2 3">15-R06ZXC-3</strain>
    </source>
</reference>
<dbReference type="GO" id="GO:0008168">
    <property type="term" value="F:methyltransferase activity"/>
    <property type="evidence" value="ECO:0007669"/>
    <property type="project" value="UniProtKB-KW"/>
</dbReference>
<keyword evidence="2" id="KW-0489">Methyltransferase</keyword>
<dbReference type="PANTHER" id="PTHR34203:SF15">
    <property type="entry name" value="SLL1173 PROTEIN"/>
    <property type="match status" value="1"/>
</dbReference>
<dbReference type="SUPFAM" id="SSF53335">
    <property type="entry name" value="S-adenosyl-L-methionine-dependent methyltransferases"/>
    <property type="match status" value="1"/>
</dbReference>
<evidence type="ECO:0000313" key="2">
    <source>
        <dbReference type="EMBL" id="MEX1661576.1"/>
    </source>
</evidence>
<sequence length="238" mass="26189">MTRKKPIFRSLRLWLHRVTRRKVTRLDGLCLICAEDKVPRSVAAGIIKGGYELAERQLARKAIRSTDRVIEIGAGVGVVGLICTKAASEGRVTSYEANSTLETIIRENYALNGLSPNLILKAVTVDGSPITFFRDPGIVSSSVIDRGLKSDQVTVESVSIKQALEETKANVLVMDVEGGEIALLEAADLSSIREMIIEVHPHIMGEKAIDGMLANLVERGFNLREKRHKTVWLSRETS</sequence>
<feature type="domain" description="Methyltransferase FkbM" evidence="1">
    <location>
        <begin position="72"/>
        <end position="222"/>
    </location>
</feature>
<keyword evidence="2" id="KW-0808">Transferase</keyword>
<name>A0ABV3TJ19_9RHOB</name>
<keyword evidence="3" id="KW-1185">Reference proteome</keyword>
<dbReference type="InterPro" id="IPR052514">
    <property type="entry name" value="SAM-dependent_MTase"/>
</dbReference>
<evidence type="ECO:0000313" key="3">
    <source>
        <dbReference type="Proteomes" id="UP001557465"/>
    </source>
</evidence>
<dbReference type="Gene3D" id="3.40.50.150">
    <property type="entry name" value="Vaccinia Virus protein VP39"/>
    <property type="match status" value="1"/>
</dbReference>
<dbReference type="NCBIfam" id="TIGR01444">
    <property type="entry name" value="fkbM_fam"/>
    <property type="match status" value="1"/>
</dbReference>
<dbReference type="InterPro" id="IPR006342">
    <property type="entry name" value="FkbM_mtfrase"/>
</dbReference>
<dbReference type="RefSeq" id="WP_368391576.1">
    <property type="nucleotide sequence ID" value="NZ_JBFRYC010000003.1"/>
</dbReference>
<dbReference type="EMBL" id="JBFRYC010000003">
    <property type="protein sequence ID" value="MEX1661576.1"/>
    <property type="molecule type" value="Genomic_DNA"/>
</dbReference>
<proteinExistence type="predicted"/>
<dbReference type="Pfam" id="PF05050">
    <property type="entry name" value="Methyltransf_21"/>
    <property type="match status" value="1"/>
</dbReference>
<gene>
    <name evidence="2" type="ORF">AB4874_07890</name>
</gene>
<dbReference type="PANTHER" id="PTHR34203">
    <property type="entry name" value="METHYLTRANSFERASE, FKBM FAMILY PROTEIN"/>
    <property type="match status" value="1"/>
</dbReference>
<accession>A0ABV3TJ19</accession>